<dbReference type="RefSeq" id="XP_013241787.1">
    <property type="nucleotide sequence ID" value="XM_013386333.1"/>
</dbReference>
<dbReference type="GeneID" id="25266114"/>
<protein>
    <recommendedName>
        <fullName evidence="1">Transcription regulator Rua1 C-terminal domain-containing protein</fullName>
    </recommendedName>
</protein>
<dbReference type="Proteomes" id="UP000027361">
    <property type="component" value="Unassembled WGS sequence"/>
</dbReference>
<dbReference type="PANTHER" id="PTHR28125">
    <property type="entry name" value="MEIOTIC EXPRESSION UP-REGULATED PROTEIN 26"/>
    <property type="match status" value="1"/>
</dbReference>
<comment type="caution">
    <text evidence="2">The sequence shown here is derived from an EMBL/GenBank/DDBJ whole genome shotgun (WGS) entry which is preliminary data.</text>
</comment>
<dbReference type="Pfam" id="PF14616">
    <property type="entry name" value="Rua1_C"/>
    <property type="match status" value="1"/>
</dbReference>
<gene>
    <name evidence="2" type="ORF">K437DRAFT_269651</name>
</gene>
<dbReference type="STRING" id="1037660.A0A066VS33"/>
<accession>A0A066VS33</accession>
<dbReference type="InterPro" id="IPR028012">
    <property type="entry name" value="Rua1_C"/>
</dbReference>
<sequence>MTSVYDDAASAGLSDRANTAKMTFGGTWNPPKSVFDLYTPRYVSGTGISKEGLCPICIDSGVKLWSKLKSSAHNYHMNNFHGISSNTCKPFPPPIGFRVQARTAASVQERDEIVQGNCGICKKWVDIEGIKRGAVKIPEIYWWKHAQQCHNKHPEKMQDPEGVFKEDALFKKVSAFVARHGDPY</sequence>
<evidence type="ECO:0000259" key="1">
    <source>
        <dbReference type="Pfam" id="PF14616"/>
    </source>
</evidence>
<dbReference type="AlphaFoldDB" id="A0A066VS33"/>
<dbReference type="OrthoDB" id="5595379at2759"/>
<dbReference type="HOGENOM" id="CLU_1469206_0_0_1"/>
<dbReference type="EMBL" id="JMSN01000078">
    <property type="protein sequence ID" value="KDN41619.1"/>
    <property type="molecule type" value="Genomic_DNA"/>
</dbReference>
<organism evidence="2 3">
    <name type="scientific">Tilletiaria anomala (strain ATCC 24038 / CBS 436.72 / UBC 951)</name>
    <dbReference type="NCBI Taxonomy" id="1037660"/>
    <lineage>
        <taxon>Eukaryota</taxon>
        <taxon>Fungi</taxon>
        <taxon>Dikarya</taxon>
        <taxon>Basidiomycota</taxon>
        <taxon>Ustilaginomycotina</taxon>
        <taxon>Exobasidiomycetes</taxon>
        <taxon>Georgefischeriales</taxon>
        <taxon>Tilletiariaceae</taxon>
        <taxon>Tilletiaria</taxon>
    </lineage>
</organism>
<keyword evidence="3" id="KW-1185">Reference proteome</keyword>
<name>A0A066VS33_TILAU</name>
<dbReference type="PANTHER" id="PTHR28125:SF2">
    <property type="entry name" value="MEIOTIC EXPRESSION UP-REGULATED PROTEIN 26"/>
    <property type="match status" value="1"/>
</dbReference>
<proteinExistence type="predicted"/>
<reference evidence="2 3" key="1">
    <citation type="submission" date="2014-05" db="EMBL/GenBank/DDBJ databases">
        <title>Draft genome sequence of a rare smut relative, Tilletiaria anomala UBC 951.</title>
        <authorList>
            <consortium name="DOE Joint Genome Institute"/>
            <person name="Toome M."/>
            <person name="Kuo A."/>
            <person name="Henrissat B."/>
            <person name="Lipzen A."/>
            <person name="Tritt A."/>
            <person name="Yoshinaga Y."/>
            <person name="Zane M."/>
            <person name="Barry K."/>
            <person name="Grigoriev I.V."/>
            <person name="Spatafora J.W."/>
            <person name="Aimea M.C."/>
        </authorList>
    </citation>
    <scope>NUCLEOTIDE SEQUENCE [LARGE SCALE GENOMIC DNA]</scope>
    <source>
        <strain evidence="2 3">UBC 951</strain>
    </source>
</reference>
<feature type="domain" description="Transcription regulator Rua1 C-terminal" evidence="1">
    <location>
        <begin position="34"/>
        <end position="150"/>
    </location>
</feature>
<evidence type="ECO:0000313" key="3">
    <source>
        <dbReference type="Proteomes" id="UP000027361"/>
    </source>
</evidence>
<evidence type="ECO:0000313" key="2">
    <source>
        <dbReference type="EMBL" id="KDN41619.1"/>
    </source>
</evidence>
<dbReference type="InParanoid" id="A0A066VS33"/>